<keyword evidence="2" id="KW-0472">Membrane</keyword>
<comment type="caution">
    <text evidence="3">The sequence shown here is derived from an EMBL/GenBank/DDBJ whole genome shotgun (WGS) entry which is preliminary data.</text>
</comment>
<dbReference type="EMBL" id="VCGU01000001">
    <property type="protein sequence ID" value="TRY80480.1"/>
    <property type="molecule type" value="Genomic_DNA"/>
</dbReference>
<feature type="region of interest" description="Disordered" evidence="1">
    <location>
        <begin position="42"/>
        <end position="65"/>
    </location>
</feature>
<keyword evidence="4" id="KW-1185">Reference proteome</keyword>
<accession>A0A553PS19</accession>
<keyword evidence="2" id="KW-0812">Transmembrane</keyword>
<feature type="transmembrane region" description="Helical" evidence="2">
    <location>
        <begin position="12"/>
        <end position="30"/>
    </location>
</feature>
<reference evidence="3 4" key="1">
    <citation type="journal article" date="2018" name="Nat. Ecol. Evol.">
        <title>Genomic signatures of mitonuclear coevolution across populations of Tigriopus californicus.</title>
        <authorList>
            <person name="Barreto F.S."/>
            <person name="Watson E.T."/>
            <person name="Lima T.G."/>
            <person name="Willett C.S."/>
            <person name="Edmands S."/>
            <person name="Li W."/>
            <person name="Burton R.S."/>
        </authorList>
    </citation>
    <scope>NUCLEOTIDE SEQUENCE [LARGE SCALE GENOMIC DNA]</scope>
    <source>
        <strain evidence="3 4">San Diego</strain>
    </source>
</reference>
<organism evidence="3 4">
    <name type="scientific">Tigriopus californicus</name>
    <name type="common">Marine copepod</name>
    <dbReference type="NCBI Taxonomy" id="6832"/>
    <lineage>
        <taxon>Eukaryota</taxon>
        <taxon>Metazoa</taxon>
        <taxon>Ecdysozoa</taxon>
        <taxon>Arthropoda</taxon>
        <taxon>Crustacea</taxon>
        <taxon>Multicrustacea</taxon>
        <taxon>Hexanauplia</taxon>
        <taxon>Copepoda</taxon>
        <taxon>Harpacticoida</taxon>
        <taxon>Harpacticidae</taxon>
        <taxon>Tigriopus</taxon>
    </lineage>
</organism>
<dbReference type="Proteomes" id="UP000318571">
    <property type="component" value="Chromosome 12"/>
</dbReference>
<feature type="compositionally biased region" description="Polar residues" evidence="1">
    <location>
        <begin position="204"/>
        <end position="217"/>
    </location>
</feature>
<proteinExistence type="predicted"/>
<feature type="compositionally biased region" description="Low complexity" evidence="1">
    <location>
        <begin position="226"/>
        <end position="239"/>
    </location>
</feature>
<evidence type="ECO:0000256" key="1">
    <source>
        <dbReference type="SAM" id="MobiDB-lite"/>
    </source>
</evidence>
<protein>
    <submittedName>
        <fullName evidence="3">Uncharacterized protein</fullName>
    </submittedName>
</protein>
<evidence type="ECO:0000256" key="2">
    <source>
        <dbReference type="SAM" id="Phobius"/>
    </source>
</evidence>
<dbReference type="AlphaFoldDB" id="A0A553PS19"/>
<evidence type="ECO:0000313" key="4">
    <source>
        <dbReference type="Proteomes" id="UP000318571"/>
    </source>
</evidence>
<sequence length="340" mass="37937">MGRYDSPGQIGALFLGAALVSMAIISVVRIEALKRYGSSEIMDQTKSPNVGPAEPELASAPLQDDNRPRALRWAQAFTGTMQTFKRRFRSWLDSKNSDGAEDQQASASSGDGVQLLRPKRESTFKDNKDEHVLNTSRLGEELLTEALQGHKIRSIEKKIQKLSPDDQLVQAILRHFPGDRSPSNFPMIRSHSLQEASDVKAIRDQNNNNPRKMSSIMSEDEEGASEAEPSPVSNSSVSSIGDKSHGSPYPDQIGHQNLRHVPSIVCQSYGEVFVTVIVTTTVNIILFVGIQICRNLLWDEKWKSSCWEDDFGFDRLVDPINQSGEPLYIQITDRDRRLSI</sequence>
<feature type="region of interest" description="Disordered" evidence="1">
    <location>
        <begin position="193"/>
        <end position="254"/>
    </location>
</feature>
<name>A0A553PS19_TIGCA</name>
<keyword evidence="2" id="KW-1133">Transmembrane helix</keyword>
<feature type="transmembrane region" description="Helical" evidence="2">
    <location>
        <begin position="272"/>
        <end position="293"/>
    </location>
</feature>
<gene>
    <name evidence="3" type="ORF">TCAL_02975</name>
</gene>
<evidence type="ECO:0000313" key="3">
    <source>
        <dbReference type="EMBL" id="TRY80480.1"/>
    </source>
</evidence>